<dbReference type="InterPro" id="IPR045076">
    <property type="entry name" value="MutS"/>
</dbReference>
<dbReference type="GO" id="GO:0006298">
    <property type="term" value="P:mismatch repair"/>
    <property type="evidence" value="ECO:0007669"/>
    <property type="project" value="InterPro"/>
</dbReference>
<dbReference type="SUPFAM" id="SSF52540">
    <property type="entry name" value="P-loop containing nucleoside triphosphate hydrolases"/>
    <property type="match status" value="1"/>
</dbReference>
<dbReference type="GO" id="GO:0030983">
    <property type="term" value="F:mismatched DNA binding"/>
    <property type="evidence" value="ECO:0007669"/>
    <property type="project" value="InterPro"/>
</dbReference>
<dbReference type="Pfam" id="PF00488">
    <property type="entry name" value="MutS_V"/>
    <property type="match status" value="1"/>
</dbReference>
<evidence type="ECO:0000256" key="1">
    <source>
        <dbReference type="ARBA" id="ARBA00022741"/>
    </source>
</evidence>
<dbReference type="GO" id="GO:0140664">
    <property type="term" value="F:ATP-dependent DNA damage sensor activity"/>
    <property type="evidence" value="ECO:0007669"/>
    <property type="project" value="InterPro"/>
</dbReference>
<dbReference type="AlphaFoldDB" id="G2FJX8"/>
<organism evidence="5 6">
    <name type="scientific">endosymbiont of Tevnia jerichonana</name>
    <name type="common">vent Tica</name>
    <dbReference type="NCBI Taxonomy" id="1049564"/>
    <lineage>
        <taxon>Bacteria</taxon>
        <taxon>Pseudomonadati</taxon>
        <taxon>Pseudomonadota</taxon>
        <taxon>Gammaproteobacteria</taxon>
        <taxon>sulfur-oxidizing symbionts</taxon>
    </lineage>
</organism>
<keyword evidence="6" id="KW-1185">Reference proteome</keyword>
<evidence type="ECO:0000259" key="4">
    <source>
        <dbReference type="Pfam" id="PF00488"/>
    </source>
</evidence>
<sequence length="110" mass="12330">MHLDAVEHGDSIVFLHAVREGPANQSYGLQVAALAGVPKAVIQRARQRLEELEQAAQQHADQQQNQLPLLFQETPQNSVVEQALLEINPDNLTPRQALEQIYRLKTLCQT</sequence>
<dbReference type="EMBL" id="AFZB01000060">
    <property type="protein sequence ID" value="EGW52906.1"/>
    <property type="molecule type" value="Genomic_DNA"/>
</dbReference>
<keyword evidence="1" id="KW-0547">Nucleotide-binding</keyword>
<evidence type="ECO:0000256" key="3">
    <source>
        <dbReference type="ARBA" id="ARBA00023125"/>
    </source>
</evidence>
<gene>
    <name evidence="5" type="primary">mutS</name>
    <name evidence="5" type="ORF">TevJSym_ch00100</name>
</gene>
<name>G2FJX8_9GAMM</name>
<dbReference type="Proteomes" id="UP000005167">
    <property type="component" value="Unassembled WGS sequence"/>
</dbReference>
<keyword evidence="2" id="KW-0067">ATP-binding</keyword>
<accession>G2FJX8</accession>
<comment type="caution">
    <text evidence="5">The sequence shown here is derived from an EMBL/GenBank/DDBJ whole genome shotgun (WGS) entry which is preliminary data.</text>
</comment>
<dbReference type="Gene3D" id="3.40.50.300">
    <property type="entry name" value="P-loop containing nucleotide triphosphate hydrolases"/>
    <property type="match status" value="1"/>
</dbReference>
<keyword evidence="3" id="KW-0238">DNA-binding</keyword>
<evidence type="ECO:0000256" key="2">
    <source>
        <dbReference type="ARBA" id="ARBA00022840"/>
    </source>
</evidence>
<protein>
    <submittedName>
        <fullName evidence="5">DNA mismatch repair protein MutS</fullName>
    </submittedName>
</protein>
<evidence type="ECO:0000313" key="6">
    <source>
        <dbReference type="Proteomes" id="UP000005167"/>
    </source>
</evidence>
<dbReference type="eggNOG" id="COG0249">
    <property type="taxonomic scope" value="Bacteria"/>
</dbReference>
<dbReference type="InterPro" id="IPR000432">
    <property type="entry name" value="DNA_mismatch_repair_MutS_C"/>
</dbReference>
<dbReference type="PANTHER" id="PTHR11361">
    <property type="entry name" value="DNA MISMATCH REPAIR PROTEIN MUTS FAMILY MEMBER"/>
    <property type="match status" value="1"/>
</dbReference>
<dbReference type="GO" id="GO:0005829">
    <property type="term" value="C:cytosol"/>
    <property type="evidence" value="ECO:0007669"/>
    <property type="project" value="TreeGrafter"/>
</dbReference>
<dbReference type="Gene3D" id="6.10.140.430">
    <property type="match status" value="1"/>
</dbReference>
<proteinExistence type="predicted"/>
<dbReference type="PATRIC" id="fig|1049564.3.peg.3209"/>
<dbReference type="PANTHER" id="PTHR11361:SF34">
    <property type="entry name" value="DNA MISMATCH REPAIR PROTEIN MSH1, MITOCHONDRIAL"/>
    <property type="match status" value="1"/>
</dbReference>
<dbReference type="InterPro" id="IPR027417">
    <property type="entry name" value="P-loop_NTPase"/>
</dbReference>
<feature type="domain" description="DNA mismatch repair proteins mutS family" evidence="4">
    <location>
        <begin position="1"/>
        <end position="53"/>
    </location>
</feature>
<evidence type="ECO:0000313" key="5">
    <source>
        <dbReference type="EMBL" id="EGW52906.1"/>
    </source>
</evidence>
<reference evidence="5 6" key="1">
    <citation type="journal article" date="2011" name="ISME J.">
        <title>The endosymbionts of the deep-sea tubeworms Riftia pachyptila and Tevnia jerichonana share an identical physiology as revealed by proteogenomic analyses.</title>
        <authorList>
            <person name="Gardebrecht A."/>
            <person name="Markert S."/>
            <person name="Felbeck H."/>
            <person name="Thuermer A."/>
            <person name="Albrecht D."/>
            <person name="Wollherr A."/>
            <person name="Kabisch J."/>
            <person name="Lehmann R."/>
            <person name="Daniel R."/>
            <person name="Liesegang H."/>
            <person name="Hecker M."/>
            <person name="Sievert S.M."/>
            <person name="Schweder T."/>
        </authorList>
    </citation>
    <scope>NUCLEOTIDE SEQUENCE [LARGE SCALE GENOMIC DNA]</scope>
</reference>
<dbReference type="GO" id="GO:0005524">
    <property type="term" value="F:ATP binding"/>
    <property type="evidence" value="ECO:0007669"/>
    <property type="project" value="UniProtKB-KW"/>
</dbReference>